<organism evidence="1 2">
    <name type="scientific">Nesidiocoris tenuis</name>
    <dbReference type="NCBI Taxonomy" id="355587"/>
    <lineage>
        <taxon>Eukaryota</taxon>
        <taxon>Metazoa</taxon>
        <taxon>Ecdysozoa</taxon>
        <taxon>Arthropoda</taxon>
        <taxon>Hexapoda</taxon>
        <taxon>Insecta</taxon>
        <taxon>Pterygota</taxon>
        <taxon>Neoptera</taxon>
        <taxon>Paraneoptera</taxon>
        <taxon>Hemiptera</taxon>
        <taxon>Heteroptera</taxon>
        <taxon>Panheteroptera</taxon>
        <taxon>Cimicomorpha</taxon>
        <taxon>Miridae</taxon>
        <taxon>Dicyphina</taxon>
        <taxon>Nesidiocoris</taxon>
    </lineage>
</organism>
<proteinExistence type="predicted"/>
<dbReference type="AlphaFoldDB" id="A0A6H5H0J3"/>
<dbReference type="EMBL" id="CADCXU010023057">
    <property type="protein sequence ID" value="CAB0010570.1"/>
    <property type="molecule type" value="Genomic_DNA"/>
</dbReference>
<evidence type="ECO:0000313" key="1">
    <source>
        <dbReference type="EMBL" id="CAB0010570.1"/>
    </source>
</evidence>
<name>A0A6H5H0J3_9HEMI</name>
<evidence type="ECO:0000313" key="2">
    <source>
        <dbReference type="Proteomes" id="UP000479000"/>
    </source>
</evidence>
<protein>
    <submittedName>
        <fullName evidence="1">Uncharacterized protein</fullName>
    </submittedName>
</protein>
<dbReference type="Proteomes" id="UP000479000">
    <property type="component" value="Unassembled WGS sequence"/>
</dbReference>
<accession>A0A6H5H0J3</accession>
<sequence length="100" mass="11149">MGNQRYRTCCDGWHQRALANFSFQHAHGIIGLNSLDQLSMRILWGGLGPTAAATGHQVILVPTRLVNIGSKYGSAVRDLSTIGRLWFSRHITSYRPFLPI</sequence>
<keyword evidence="2" id="KW-1185">Reference proteome</keyword>
<gene>
    <name evidence="1" type="ORF">NTEN_LOCUS15611</name>
</gene>
<reference evidence="1 2" key="1">
    <citation type="submission" date="2020-02" db="EMBL/GenBank/DDBJ databases">
        <authorList>
            <person name="Ferguson B K."/>
        </authorList>
    </citation>
    <scope>NUCLEOTIDE SEQUENCE [LARGE SCALE GENOMIC DNA]</scope>
</reference>